<comment type="caution">
    <text evidence="7">The sequence shown here is derived from an EMBL/GenBank/DDBJ whole genome shotgun (WGS) entry which is preliminary data.</text>
</comment>
<evidence type="ECO:0000259" key="6">
    <source>
        <dbReference type="Pfam" id="PF00850"/>
    </source>
</evidence>
<dbReference type="Gene3D" id="3.40.800.20">
    <property type="entry name" value="Histone deacetylase domain"/>
    <property type="match status" value="1"/>
</dbReference>
<dbReference type="GO" id="GO:0016787">
    <property type="term" value="F:hydrolase activity"/>
    <property type="evidence" value="ECO:0007669"/>
    <property type="project" value="UniProtKB-KW"/>
</dbReference>
<comment type="cofactor">
    <cofactor evidence="1">
        <name>Zn(2+)</name>
        <dbReference type="ChEBI" id="CHEBI:29105"/>
    </cofactor>
</comment>
<evidence type="ECO:0000256" key="4">
    <source>
        <dbReference type="ARBA" id="ARBA00022801"/>
    </source>
</evidence>
<dbReference type="CDD" id="cd10001">
    <property type="entry name" value="HDAC_classII_APAH"/>
    <property type="match status" value="1"/>
</dbReference>
<proteinExistence type="inferred from homology"/>
<dbReference type="GO" id="GO:0040029">
    <property type="term" value="P:epigenetic regulation of gene expression"/>
    <property type="evidence" value="ECO:0007669"/>
    <property type="project" value="TreeGrafter"/>
</dbReference>
<dbReference type="PANTHER" id="PTHR10625:SF17">
    <property type="entry name" value="HISTONE DEACETYLASE 8"/>
    <property type="match status" value="1"/>
</dbReference>
<evidence type="ECO:0000313" key="7">
    <source>
        <dbReference type="EMBL" id="RIA44553.1"/>
    </source>
</evidence>
<dbReference type="EMBL" id="QXDC01000003">
    <property type="protein sequence ID" value="RIA44553.1"/>
    <property type="molecule type" value="Genomic_DNA"/>
</dbReference>
<dbReference type="RefSeq" id="WP_119036194.1">
    <property type="nucleotide sequence ID" value="NZ_QXDC01000003.1"/>
</dbReference>
<dbReference type="PRINTS" id="PR01270">
    <property type="entry name" value="HDASUPER"/>
</dbReference>
<keyword evidence="8" id="KW-1185">Reference proteome</keyword>
<comment type="similarity">
    <text evidence="2">Belongs to the histone deacetylase family.</text>
</comment>
<evidence type="ECO:0000256" key="3">
    <source>
        <dbReference type="ARBA" id="ARBA00022723"/>
    </source>
</evidence>
<evidence type="ECO:0000256" key="1">
    <source>
        <dbReference type="ARBA" id="ARBA00001947"/>
    </source>
</evidence>
<dbReference type="OrthoDB" id="9808367at2"/>
<dbReference type="InterPro" id="IPR037138">
    <property type="entry name" value="His_deacetylse_dom_sf"/>
</dbReference>
<keyword evidence="5" id="KW-0862">Zinc</keyword>
<dbReference type="InterPro" id="IPR000286">
    <property type="entry name" value="HDACs"/>
</dbReference>
<dbReference type="SUPFAM" id="SSF52768">
    <property type="entry name" value="Arginase/deacetylase"/>
    <property type="match status" value="1"/>
</dbReference>
<gene>
    <name evidence="7" type="ORF">DFR49_2798</name>
</gene>
<keyword evidence="3" id="KW-0479">Metal-binding</keyword>
<accession>A0A397P8A7</accession>
<dbReference type="PANTHER" id="PTHR10625">
    <property type="entry name" value="HISTONE DEACETYLASE HDAC1-RELATED"/>
    <property type="match status" value="1"/>
</dbReference>
<keyword evidence="4" id="KW-0378">Hydrolase</keyword>
<sequence length="334" mass="35255">MRGFFDPRQRAHAPAQELHNGGFVAYAETPARADAILAALGPLETPADRGEAPILAVHDAAYVDFLKTGPARWKAAGRPGDLVGYIWPIVGRRPLALDRIDALAGRFSLDAATPLTADTWTSAYWSAQSVLAALDAVLGGDRAAFALCRPPGHHAGRDYLGGYCHLNTAAIAAQAAIFGGMAPVAILDVDYHHGNGTQDIFWNRGDVFFASLHADPATDYPFYWGHADETGEGAGDGTTLNLPLPQGTTRDAFRAALATALDRIARFAPDLLIVSYGADTWAGDPISRFGIETADYRLLAADIAACGWPTLIAMEGGYACDALGANVAGFLSGF</sequence>
<dbReference type="InterPro" id="IPR023696">
    <property type="entry name" value="Ureohydrolase_dom_sf"/>
</dbReference>
<evidence type="ECO:0000256" key="5">
    <source>
        <dbReference type="ARBA" id="ARBA00022833"/>
    </source>
</evidence>
<dbReference type="Proteomes" id="UP000266568">
    <property type="component" value="Unassembled WGS sequence"/>
</dbReference>
<reference evidence="7 8" key="1">
    <citation type="submission" date="2018-08" db="EMBL/GenBank/DDBJ databases">
        <title>Genomic Encyclopedia of Type Strains, Phase IV (KMG-IV): sequencing the most valuable type-strain genomes for metagenomic binning, comparative biology and taxonomic classification.</title>
        <authorList>
            <person name="Goeker M."/>
        </authorList>
    </citation>
    <scope>NUCLEOTIDE SEQUENCE [LARGE SCALE GENOMIC DNA]</scope>
    <source>
        <strain evidence="7 8">DSM 25527</strain>
    </source>
</reference>
<organism evidence="7 8">
    <name type="scientific">Hephaestia caeni</name>
    <dbReference type="NCBI Taxonomy" id="645617"/>
    <lineage>
        <taxon>Bacteria</taxon>
        <taxon>Pseudomonadati</taxon>
        <taxon>Pseudomonadota</taxon>
        <taxon>Alphaproteobacteria</taxon>
        <taxon>Sphingomonadales</taxon>
        <taxon>Sphingomonadaceae</taxon>
        <taxon>Hephaestia</taxon>
    </lineage>
</organism>
<feature type="domain" description="Histone deacetylase" evidence="6">
    <location>
        <begin position="46"/>
        <end position="331"/>
    </location>
</feature>
<dbReference type="GO" id="GO:0004407">
    <property type="term" value="F:histone deacetylase activity"/>
    <property type="evidence" value="ECO:0007669"/>
    <property type="project" value="TreeGrafter"/>
</dbReference>
<name>A0A397P8A7_9SPHN</name>
<dbReference type="InterPro" id="IPR023801">
    <property type="entry name" value="His_deacetylse_dom"/>
</dbReference>
<protein>
    <submittedName>
        <fullName evidence="7">Acetoin utilization deacetylase AcuC-like enzyme</fullName>
    </submittedName>
</protein>
<dbReference type="GO" id="GO:0046872">
    <property type="term" value="F:metal ion binding"/>
    <property type="evidence" value="ECO:0007669"/>
    <property type="project" value="UniProtKB-KW"/>
</dbReference>
<evidence type="ECO:0000313" key="8">
    <source>
        <dbReference type="Proteomes" id="UP000266568"/>
    </source>
</evidence>
<dbReference type="Pfam" id="PF00850">
    <property type="entry name" value="Hist_deacetyl"/>
    <property type="match status" value="1"/>
</dbReference>
<dbReference type="AlphaFoldDB" id="A0A397P8A7"/>
<evidence type="ECO:0000256" key="2">
    <source>
        <dbReference type="ARBA" id="ARBA00005947"/>
    </source>
</evidence>